<protein>
    <recommendedName>
        <fullName evidence="10">Major facilitator superfamily (MFS) profile domain-containing protein</fullName>
    </recommendedName>
</protein>
<evidence type="ECO:0000256" key="4">
    <source>
        <dbReference type="ARBA" id="ARBA00022692"/>
    </source>
</evidence>
<sequence length="516" mass="57708">MEKQPTIELKERVDHQDDDRDLEAKQDQDILRANDSEHLLGFRAAVQRYPGAVFWSFIMSMSVIMIGYDTSLIANFFAYPSFKRKYGQWYPEDNDYEITGPWMIGLSNAISAGEIIGLIINGFVLERFGHRRVMIVSLAVLSGCIAVMVFAPTIAILCVGQVLMGIPWGIFTVMGGAYSSEVCPLALRGYLTSYNALCWALGQLIGAGVLVGLVDMPSNWSFKITLAPQWIWPIPLAILAYLAPESPWWLVRKGYVTKAQRSLERLSRVEPELIQSQIAMIKHTDEYEKAIQSKSGYLECFKGSNLRRTEIACVTMIAQGCAGLSPQNTYKMNLGSTGISCIGCVTTWFLMRRFGRRTLLLSGLSGLSFCLLTIGVLACFHGTDFLWAQAGLCLVWIAIYALTVGPQVYTVVSEVSATRLRAQTMSLARNAYTIMNVVNKVIEPRLINPTWGNLKGKTAFFWLGTNTVILVWAIFRLPELKGKTYQELDVLFEERVPAWRFAKTEVDVTTNTITES</sequence>
<accession>A0A6A6CFE5</accession>
<keyword evidence="6 9" id="KW-0472">Membrane</keyword>
<dbReference type="InterPro" id="IPR036259">
    <property type="entry name" value="MFS_trans_sf"/>
</dbReference>
<dbReference type="OrthoDB" id="6612291at2759"/>
<feature type="transmembrane region" description="Helical" evidence="9">
    <location>
        <begin position="459"/>
        <end position="477"/>
    </location>
</feature>
<comment type="similarity">
    <text evidence="2 7">Belongs to the major facilitator superfamily. Sugar transporter (TC 2.A.1.1) family.</text>
</comment>
<keyword evidence="4 9" id="KW-0812">Transmembrane</keyword>
<dbReference type="PANTHER" id="PTHR48022:SF83">
    <property type="entry name" value="MAJOR FACILITATOR SUPERFAMILY (MFS) PROFILE DOMAIN-CONTAINING PROTEIN"/>
    <property type="match status" value="1"/>
</dbReference>
<comment type="subcellular location">
    <subcellularLocation>
        <location evidence="1">Membrane</location>
        <topology evidence="1">Multi-pass membrane protein</topology>
    </subcellularLocation>
</comment>
<dbReference type="InterPro" id="IPR020846">
    <property type="entry name" value="MFS_dom"/>
</dbReference>
<proteinExistence type="inferred from homology"/>
<feature type="transmembrane region" description="Helical" evidence="9">
    <location>
        <begin position="52"/>
        <end position="82"/>
    </location>
</feature>
<name>A0A6A6CFE5_ZASCE</name>
<feature type="region of interest" description="Disordered" evidence="8">
    <location>
        <begin position="1"/>
        <end position="21"/>
    </location>
</feature>
<evidence type="ECO:0000256" key="5">
    <source>
        <dbReference type="ARBA" id="ARBA00022989"/>
    </source>
</evidence>
<dbReference type="EMBL" id="ML993604">
    <property type="protein sequence ID" value="KAF2164399.1"/>
    <property type="molecule type" value="Genomic_DNA"/>
</dbReference>
<keyword evidence="12" id="KW-1185">Reference proteome</keyword>
<dbReference type="InterPro" id="IPR003663">
    <property type="entry name" value="Sugar/inositol_transpt"/>
</dbReference>
<feature type="transmembrane region" description="Helical" evidence="9">
    <location>
        <begin position="385"/>
        <end position="403"/>
    </location>
</feature>
<dbReference type="GO" id="GO:0005351">
    <property type="term" value="F:carbohydrate:proton symporter activity"/>
    <property type="evidence" value="ECO:0007669"/>
    <property type="project" value="TreeGrafter"/>
</dbReference>
<dbReference type="Gene3D" id="1.20.1250.20">
    <property type="entry name" value="MFS general substrate transporter like domains"/>
    <property type="match status" value="1"/>
</dbReference>
<keyword evidence="5 9" id="KW-1133">Transmembrane helix</keyword>
<dbReference type="SUPFAM" id="SSF103473">
    <property type="entry name" value="MFS general substrate transporter"/>
    <property type="match status" value="1"/>
</dbReference>
<dbReference type="GO" id="GO:0016020">
    <property type="term" value="C:membrane"/>
    <property type="evidence" value="ECO:0007669"/>
    <property type="project" value="UniProtKB-SubCell"/>
</dbReference>
<feature type="transmembrane region" description="Helical" evidence="9">
    <location>
        <begin position="357"/>
        <end position="378"/>
    </location>
</feature>
<feature type="transmembrane region" description="Helical" evidence="9">
    <location>
        <begin position="102"/>
        <end position="124"/>
    </location>
</feature>
<feature type="domain" description="Major facilitator superfamily (MFS) profile" evidence="10">
    <location>
        <begin position="55"/>
        <end position="481"/>
    </location>
</feature>
<dbReference type="NCBIfam" id="TIGR00879">
    <property type="entry name" value="SP"/>
    <property type="match status" value="1"/>
</dbReference>
<evidence type="ECO:0000313" key="12">
    <source>
        <dbReference type="Proteomes" id="UP000799537"/>
    </source>
</evidence>
<dbReference type="FunFam" id="1.20.1250.20:FF:000078">
    <property type="entry name" value="MFS maltose transporter, putative"/>
    <property type="match status" value="1"/>
</dbReference>
<organism evidence="11 12">
    <name type="scientific">Zasmidium cellare ATCC 36951</name>
    <dbReference type="NCBI Taxonomy" id="1080233"/>
    <lineage>
        <taxon>Eukaryota</taxon>
        <taxon>Fungi</taxon>
        <taxon>Dikarya</taxon>
        <taxon>Ascomycota</taxon>
        <taxon>Pezizomycotina</taxon>
        <taxon>Dothideomycetes</taxon>
        <taxon>Dothideomycetidae</taxon>
        <taxon>Mycosphaerellales</taxon>
        <taxon>Mycosphaerellaceae</taxon>
        <taxon>Zasmidium</taxon>
    </lineage>
</organism>
<evidence type="ECO:0000256" key="1">
    <source>
        <dbReference type="ARBA" id="ARBA00004141"/>
    </source>
</evidence>
<dbReference type="InterPro" id="IPR005828">
    <property type="entry name" value="MFS_sugar_transport-like"/>
</dbReference>
<evidence type="ECO:0000256" key="3">
    <source>
        <dbReference type="ARBA" id="ARBA00022448"/>
    </source>
</evidence>
<evidence type="ECO:0000256" key="8">
    <source>
        <dbReference type="SAM" id="MobiDB-lite"/>
    </source>
</evidence>
<dbReference type="GeneID" id="54566636"/>
<feature type="transmembrane region" description="Helical" evidence="9">
    <location>
        <begin position="168"/>
        <end position="187"/>
    </location>
</feature>
<dbReference type="PROSITE" id="PS50850">
    <property type="entry name" value="MFS"/>
    <property type="match status" value="1"/>
</dbReference>
<dbReference type="PANTHER" id="PTHR48022">
    <property type="entry name" value="PLASTIDIC GLUCOSE TRANSPORTER 4"/>
    <property type="match status" value="1"/>
</dbReference>
<gene>
    <name evidence="11" type="ORF">M409DRAFT_56668</name>
</gene>
<evidence type="ECO:0000259" key="10">
    <source>
        <dbReference type="PROSITE" id="PS50850"/>
    </source>
</evidence>
<reference evidence="11" key="1">
    <citation type="journal article" date="2020" name="Stud. Mycol.">
        <title>101 Dothideomycetes genomes: a test case for predicting lifestyles and emergence of pathogens.</title>
        <authorList>
            <person name="Haridas S."/>
            <person name="Albert R."/>
            <person name="Binder M."/>
            <person name="Bloem J."/>
            <person name="Labutti K."/>
            <person name="Salamov A."/>
            <person name="Andreopoulos B."/>
            <person name="Baker S."/>
            <person name="Barry K."/>
            <person name="Bills G."/>
            <person name="Bluhm B."/>
            <person name="Cannon C."/>
            <person name="Castanera R."/>
            <person name="Culley D."/>
            <person name="Daum C."/>
            <person name="Ezra D."/>
            <person name="Gonzalez J."/>
            <person name="Henrissat B."/>
            <person name="Kuo A."/>
            <person name="Liang C."/>
            <person name="Lipzen A."/>
            <person name="Lutzoni F."/>
            <person name="Magnuson J."/>
            <person name="Mondo S."/>
            <person name="Nolan M."/>
            <person name="Ohm R."/>
            <person name="Pangilinan J."/>
            <person name="Park H.-J."/>
            <person name="Ramirez L."/>
            <person name="Alfaro M."/>
            <person name="Sun H."/>
            <person name="Tritt A."/>
            <person name="Yoshinaga Y."/>
            <person name="Zwiers L.-H."/>
            <person name="Turgeon B."/>
            <person name="Goodwin S."/>
            <person name="Spatafora J."/>
            <person name="Crous P."/>
            <person name="Grigoriev I."/>
        </authorList>
    </citation>
    <scope>NUCLEOTIDE SEQUENCE</scope>
    <source>
        <strain evidence="11">ATCC 36951</strain>
    </source>
</reference>
<evidence type="ECO:0000256" key="2">
    <source>
        <dbReference type="ARBA" id="ARBA00010992"/>
    </source>
</evidence>
<feature type="transmembrane region" description="Helical" evidence="9">
    <location>
        <begin position="136"/>
        <end position="162"/>
    </location>
</feature>
<evidence type="ECO:0000313" key="11">
    <source>
        <dbReference type="EMBL" id="KAF2164399.1"/>
    </source>
</evidence>
<keyword evidence="3 7" id="KW-0813">Transport</keyword>
<dbReference type="InterPro" id="IPR050360">
    <property type="entry name" value="MFS_Sugar_Transporters"/>
</dbReference>
<feature type="transmembrane region" description="Helical" evidence="9">
    <location>
        <begin position="194"/>
        <end position="214"/>
    </location>
</feature>
<evidence type="ECO:0000256" key="9">
    <source>
        <dbReference type="SAM" id="Phobius"/>
    </source>
</evidence>
<evidence type="ECO:0000256" key="6">
    <source>
        <dbReference type="ARBA" id="ARBA00023136"/>
    </source>
</evidence>
<dbReference type="InterPro" id="IPR005829">
    <property type="entry name" value="Sugar_transporter_CS"/>
</dbReference>
<dbReference type="RefSeq" id="XP_033665288.1">
    <property type="nucleotide sequence ID" value="XM_033813364.1"/>
</dbReference>
<dbReference type="AlphaFoldDB" id="A0A6A6CFE5"/>
<evidence type="ECO:0000256" key="7">
    <source>
        <dbReference type="RuleBase" id="RU003346"/>
    </source>
</evidence>
<dbReference type="Proteomes" id="UP000799537">
    <property type="component" value="Unassembled WGS sequence"/>
</dbReference>
<dbReference type="Pfam" id="PF00083">
    <property type="entry name" value="Sugar_tr"/>
    <property type="match status" value="1"/>
</dbReference>
<feature type="transmembrane region" description="Helical" evidence="9">
    <location>
        <begin position="230"/>
        <end position="251"/>
    </location>
</feature>
<dbReference type="PROSITE" id="PS00217">
    <property type="entry name" value="SUGAR_TRANSPORT_2"/>
    <property type="match status" value="1"/>
</dbReference>